<evidence type="ECO:0000313" key="6">
    <source>
        <dbReference type="EMBL" id="KAH7025117.1"/>
    </source>
</evidence>
<dbReference type="SUPFAM" id="SSF51905">
    <property type="entry name" value="FAD/NAD(P)-binding domain"/>
    <property type="match status" value="2"/>
</dbReference>
<dbReference type="GO" id="GO:0005737">
    <property type="term" value="C:cytoplasm"/>
    <property type="evidence" value="ECO:0007669"/>
    <property type="project" value="TreeGrafter"/>
</dbReference>
<dbReference type="InterPro" id="IPR023753">
    <property type="entry name" value="FAD/NAD-binding_dom"/>
</dbReference>
<dbReference type="RefSeq" id="XP_046008665.1">
    <property type="nucleotide sequence ID" value="XM_046150599.1"/>
</dbReference>
<feature type="domain" description="FAD/NAD(P)-binding" evidence="5">
    <location>
        <begin position="5"/>
        <end position="310"/>
    </location>
</feature>
<keyword evidence="2" id="KW-0285">Flavoprotein</keyword>
<evidence type="ECO:0000313" key="7">
    <source>
        <dbReference type="Proteomes" id="UP000756346"/>
    </source>
</evidence>
<dbReference type="PANTHER" id="PTHR43735:SF3">
    <property type="entry name" value="FERROPTOSIS SUPPRESSOR PROTEIN 1"/>
    <property type="match status" value="1"/>
</dbReference>
<comment type="similarity">
    <text evidence="1">Belongs to the FAD-dependent oxidoreductase family.</text>
</comment>
<dbReference type="InterPro" id="IPR036188">
    <property type="entry name" value="FAD/NAD-bd_sf"/>
</dbReference>
<gene>
    <name evidence="6" type="ORF">B0I36DRAFT_251272</name>
</gene>
<dbReference type="Pfam" id="PF07992">
    <property type="entry name" value="Pyr_redox_2"/>
    <property type="match status" value="1"/>
</dbReference>
<dbReference type="GO" id="GO:0050660">
    <property type="term" value="F:flavin adenine dinucleotide binding"/>
    <property type="evidence" value="ECO:0007669"/>
    <property type="project" value="TreeGrafter"/>
</dbReference>
<keyword evidence="7" id="KW-1185">Reference proteome</keyword>
<protein>
    <recommendedName>
        <fullName evidence="5">FAD/NAD(P)-binding domain-containing protein</fullName>
    </recommendedName>
</protein>
<dbReference type="OrthoDB" id="202203at2759"/>
<sequence>MATKTVVILGAGFTGLPLAHKLLIYTAPKTKLKVILVSPSSKFYWNLAATRGVIPGAIPDDQLFIPIEPALSRHPSEGWDFVLGKATSIMPETNSVDVVLNSGDQQTIAYDQLVIATGSHVSGGSLPFKLIGTADETVAALHTLQERIGAAKSVVVAGSGPTGVEAAGELAAFYGRTKAITLVSASEHVLAGSNVSAALANTVEQDLRKLGVKVLANTKVVEIRGVAEGEKDGEFSEGSIVLTLSSGSTLTADVYLPLFGVRPNTDLVPPQLLDEAGNVKLEKTTMRVIGTDNIWGIGDIGDLEPKQVTNTDAQITFLADALDQVLTGNGQGAAAAKSPAKEYKPLDKTMIFLSLGPKYGTGQVGGWKLWGWMVNYVKGRRIFVDTAPDYVAGRKLRHASM</sequence>
<dbReference type="GO" id="GO:0004174">
    <property type="term" value="F:electron-transferring-flavoprotein dehydrogenase activity"/>
    <property type="evidence" value="ECO:0007669"/>
    <property type="project" value="TreeGrafter"/>
</dbReference>
<keyword evidence="4" id="KW-0560">Oxidoreductase</keyword>
<dbReference type="EMBL" id="JAGTJQ010000009">
    <property type="protein sequence ID" value="KAH7025117.1"/>
    <property type="molecule type" value="Genomic_DNA"/>
</dbReference>
<dbReference type="PANTHER" id="PTHR43735">
    <property type="entry name" value="APOPTOSIS-INDUCING FACTOR 1"/>
    <property type="match status" value="1"/>
</dbReference>
<comment type="caution">
    <text evidence="6">The sequence shown here is derived from an EMBL/GenBank/DDBJ whole genome shotgun (WGS) entry which is preliminary data.</text>
</comment>
<evidence type="ECO:0000256" key="3">
    <source>
        <dbReference type="ARBA" id="ARBA00022827"/>
    </source>
</evidence>
<accession>A0A9P8Y1J7</accession>
<dbReference type="Gene3D" id="3.50.50.100">
    <property type="match status" value="1"/>
</dbReference>
<evidence type="ECO:0000256" key="2">
    <source>
        <dbReference type="ARBA" id="ARBA00022630"/>
    </source>
</evidence>
<evidence type="ECO:0000259" key="5">
    <source>
        <dbReference type="Pfam" id="PF07992"/>
    </source>
</evidence>
<evidence type="ECO:0000256" key="1">
    <source>
        <dbReference type="ARBA" id="ARBA00006442"/>
    </source>
</evidence>
<name>A0A9P8Y1J7_9PEZI</name>
<evidence type="ECO:0000256" key="4">
    <source>
        <dbReference type="ARBA" id="ARBA00023002"/>
    </source>
</evidence>
<organism evidence="6 7">
    <name type="scientific">Microdochium trichocladiopsis</name>
    <dbReference type="NCBI Taxonomy" id="1682393"/>
    <lineage>
        <taxon>Eukaryota</taxon>
        <taxon>Fungi</taxon>
        <taxon>Dikarya</taxon>
        <taxon>Ascomycota</taxon>
        <taxon>Pezizomycotina</taxon>
        <taxon>Sordariomycetes</taxon>
        <taxon>Xylariomycetidae</taxon>
        <taxon>Xylariales</taxon>
        <taxon>Microdochiaceae</taxon>
        <taxon>Microdochium</taxon>
    </lineage>
</organism>
<dbReference type="Proteomes" id="UP000756346">
    <property type="component" value="Unassembled WGS sequence"/>
</dbReference>
<proteinExistence type="inferred from homology"/>
<dbReference type="AlphaFoldDB" id="A0A9P8Y1J7"/>
<dbReference type="GeneID" id="70180145"/>
<dbReference type="PRINTS" id="PR00469">
    <property type="entry name" value="PNDRDTASEII"/>
</dbReference>
<keyword evidence="3" id="KW-0274">FAD</keyword>
<dbReference type="PRINTS" id="PR00368">
    <property type="entry name" value="FADPNR"/>
</dbReference>
<reference evidence="6" key="1">
    <citation type="journal article" date="2021" name="Nat. Commun.">
        <title>Genetic determinants of endophytism in the Arabidopsis root mycobiome.</title>
        <authorList>
            <person name="Mesny F."/>
            <person name="Miyauchi S."/>
            <person name="Thiergart T."/>
            <person name="Pickel B."/>
            <person name="Atanasova L."/>
            <person name="Karlsson M."/>
            <person name="Huettel B."/>
            <person name="Barry K.W."/>
            <person name="Haridas S."/>
            <person name="Chen C."/>
            <person name="Bauer D."/>
            <person name="Andreopoulos W."/>
            <person name="Pangilinan J."/>
            <person name="LaButti K."/>
            <person name="Riley R."/>
            <person name="Lipzen A."/>
            <person name="Clum A."/>
            <person name="Drula E."/>
            <person name="Henrissat B."/>
            <person name="Kohler A."/>
            <person name="Grigoriev I.V."/>
            <person name="Martin F.M."/>
            <person name="Hacquard S."/>
        </authorList>
    </citation>
    <scope>NUCLEOTIDE SEQUENCE</scope>
    <source>
        <strain evidence="6">MPI-CAGE-CH-0230</strain>
    </source>
</reference>